<feature type="domain" description="Transcription activator GCR1-like" evidence="4">
    <location>
        <begin position="341"/>
        <end position="372"/>
    </location>
</feature>
<evidence type="ECO:0000256" key="2">
    <source>
        <dbReference type="SAM" id="Coils"/>
    </source>
</evidence>
<dbReference type="InterPro" id="IPR022210">
    <property type="entry name" value="TF_GCR1-like"/>
</dbReference>
<evidence type="ECO:0000256" key="1">
    <source>
        <dbReference type="ARBA" id="ARBA00023125"/>
    </source>
</evidence>
<accession>A0A0B7NQF3</accession>
<dbReference type="EMBL" id="LN734065">
    <property type="protein sequence ID" value="CEP19672.1"/>
    <property type="molecule type" value="Genomic_DNA"/>
</dbReference>
<keyword evidence="6" id="KW-1185">Reference proteome</keyword>
<dbReference type="GO" id="GO:0003677">
    <property type="term" value="F:DNA binding"/>
    <property type="evidence" value="ECO:0007669"/>
    <property type="project" value="UniProtKB-KW"/>
</dbReference>
<dbReference type="AlphaFoldDB" id="A0A0B7NQF3"/>
<dbReference type="Pfam" id="PF12550">
    <property type="entry name" value="GCR1_C"/>
    <property type="match status" value="1"/>
</dbReference>
<evidence type="ECO:0000313" key="6">
    <source>
        <dbReference type="Proteomes" id="UP000054107"/>
    </source>
</evidence>
<dbReference type="InterPro" id="IPR010998">
    <property type="entry name" value="Integrase_recombinase_N"/>
</dbReference>
<name>A0A0B7NQF3_9FUNG</name>
<dbReference type="InterPro" id="IPR038279">
    <property type="entry name" value="Ndc10_dom2_sf"/>
</dbReference>
<dbReference type="SUPFAM" id="SSF47823">
    <property type="entry name" value="lambda integrase-like, N-terminal domain"/>
    <property type="match status" value="1"/>
</dbReference>
<feature type="compositionally biased region" description="Basic and acidic residues" evidence="3">
    <location>
        <begin position="352"/>
        <end position="373"/>
    </location>
</feature>
<proteinExistence type="predicted"/>
<dbReference type="Gene3D" id="1.10.443.20">
    <property type="entry name" value="Centromere DNA-binding protein complex CBF3 subunit, domain 2"/>
    <property type="match status" value="1"/>
</dbReference>
<keyword evidence="2" id="KW-0175">Coiled coil</keyword>
<keyword evidence="1" id="KW-0238">DNA-binding</keyword>
<dbReference type="Proteomes" id="UP000054107">
    <property type="component" value="Unassembled WGS sequence"/>
</dbReference>
<feature type="region of interest" description="Disordered" evidence="3">
    <location>
        <begin position="317"/>
        <end position="373"/>
    </location>
</feature>
<protein>
    <recommendedName>
        <fullName evidence="4">Transcription activator GCR1-like domain-containing protein</fullName>
    </recommendedName>
</protein>
<gene>
    <name evidence="5" type="primary">PARPA_13988.1 scaffold 47516</name>
</gene>
<organism evidence="5 6">
    <name type="scientific">Parasitella parasitica</name>
    <dbReference type="NCBI Taxonomy" id="35722"/>
    <lineage>
        <taxon>Eukaryota</taxon>
        <taxon>Fungi</taxon>
        <taxon>Fungi incertae sedis</taxon>
        <taxon>Mucoromycota</taxon>
        <taxon>Mucoromycotina</taxon>
        <taxon>Mucoromycetes</taxon>
        <taxon>Mucorales</taxon>
        <taxon>Mucorineae</taxon>
        <taxon>Mucoraceae</taxon>
        <taxon>Parasitella</taxon>
    </lineage>
</organism>
<feature type="coiled-coil region" evidence="2">
    <location>
        <begin position="276"/>
        <end position="303"/>
    </location>
</feature>
<dbReference type="Gene3D" id="1.10.150.130">
    <property type="match status" value="1"/>
</dbReference>
<feature type="compositionally biased region" description="Polar residues" evidence="3">
    <location>
        <begin position="318"/>
        <end position="347"/>
    </location>
</feature>
<dbReference type="OrthoDB" id="2277573at2759"/>
<evidence type="ECO:0000259" key="4">
    <source>
        <dbReference type="Pfam" id="PF12550"/>
    </source>
</evidence>
<evidence type="ECO:0000313" key="5">
    <source>
        <dbReference type="EMBL" id="CEP19672.1"/>
    </source>
</evidence>
<reference evidence="5 6" key="1">
    <citation type="submission" date="2014-09" db="EMBL/GenBank/DDBJ databases">
        <authorList>
            <person name="Ellenberger Sabrina"/>
        </authorList>
    </citation>
    <scope>NUCLEOTIDE SEQUENCE [LARGE SCALE GENOMIC DNA]</scope>
    <source>
        <strain evidence="5 6">CBS 412.66</strain>
    </source>
</reference>
<sequence>MIGLNNQNEENRVACYSRAYVEENKPKNTNAAYAPQQMQYEEFCRENGYPDFIVTEERVLRFIDMVAKRGNPARPRGDGSNFGDSYHNLAQYLSAMVDLHKKQRNDPKTRHLNMNLVLRGPAIKQLDQRLEIECRINNANDLKDPGENSIQDGYTFEQMILIGILDVNSEHYTICGADFLHLLKKLHVIILQDAVLLRQQNSKSLVWMNKIFKSQEFEASARDSLQAMATAQVPSALDIRRTMPFVAERFGQIQHVLAAQAKQAEQLFTASAAPANNDLASQLAAINANVTSLRSEIQAMNSRFTSARVIDGGRVTFEQAQPSTPTPTANEEAQSSSMKSPNHNSVQDLWDEWTKGMNDHPSIRDLNTKYGTE</sequence>
<evidence type="ECO:0000256" key="3">
    <source>
        <dbReference type="SAM" id="MobiDB-lite"/>
    </source>
</evidence>
<dbReference type="STRING" id="35722.A0A0B7NQF3"/>